<dbReference type="PANTHER" id="PTHR35828:SF23">
    <property type="entry name" value="F-BOX DOMAIN-CONTAINING PROTEIN"/>
    <property type="match status" value="1"/>
</dbReference>
<dbReference type="PANTHER" id="PTHR35828">
    <property type="entry name" value="OS08G0203800 PROTEIN-RELATED"/>
    <property type="match status" value="1"/>
</dbReference>
<dbReference type="Gene3D" id="1.20.1280.50">
    <property type="match status" value="1"/>
</dbReference>
<name>A0A5J9VNJ8_9POAL</name>
<gene>
    <name evidence="3" type="ORF">EJB05_10689</name>
</gene>
<dbReference type="Pfam" id="PF12937">
    <property type="entry name" value="F-box-like"/>
    <property type="match status" value="1"/>
</dbReference>
<feature type="domain" description="F-box" evidence="2">
    <location>
        <begin position="24"/>
        <end position="67"/>
    </location>
</feature>
<comment type="caution">
    <text evidence="3">The sequence shown here is derived from an EMBL/GenBank/DDBJ whole genome shotgun (WGS) entry which is preliminary data.</text>
</comment>
<evidence type="ECO:0000259" key="2">
    <source>
        <dbReference type="Pfam" id="PF12937"/>
    </source>
</evidence>
<evidence type="ECO:0000313" key="4">
    <source>
        <dbReference type="Proteomes" id="UP000324897"/>
    </source>
</evidence>
<dbReference type="InterPro" id="IPR036047">
    <property type="entry name" value="F-box-like_dom_sf"/>
</dbReference>
<reference evidence="3 4" key="1">
    <citation type="journal article" date="2019" name="Sci. Rep.">
        <title>A high-quality genome of Eragrostis curvula grass provides insights into Poaceae evolution and supports new strategies to enhance forage quality.</title>
        <authorList>
            <person name="Carballo J."/>
            <person name="Santos B.A.C.M."/>
            <person name="Zappacosta D."/>
            <person name="Garbus I."/>
            <person name="Selva J.P."/>
            <person name="Gallo C.A."/>
            <person name="Diaz A."/>
            <person name="Albertini E."/>
            <person name="Caccamo M."/>
            <person name="Echenique V."/>
        </authorList>
    </citation>
    <scope>NUCLEOTIDE SEQUENCE [LARGE SCALE GENOMIC DNA]</scope>
    <source>
        <strain evidence="4">cv. Victoria</strain>
        <tissue evidence="3">Leaf</tissue>
    </source>
</reference>
<dbReference type="Proteomes" id="UP000324897">
    <property type="component" value="Chromosome 4"/>
</dbReference>
<feature type="region of interest" description="Disordered" evidence="1">
    <location>
        <begin position="1"/>
        <end position="21"/>
    </location>
</feature>
<dbReference type="OrthoDB" id="620691at2759"/>
<dbReference type="SUPFAM" id="SSF81383">
    <property type="entry name" value="F-box domain"/>
    <property type="match status" value="1"/>
</dbReference>
<feature type="non-terminal residue" evidence="3">
    <location>
        <position position="1"/>
    </location>
</feature>
<dbReference type="EMBL" id="RWGY01000007">
    <property type="protein sequence ID" value="TVU37378.1"/>
    <property type="molecule type" value="Genomic_DNA"/>
</dbReference>
<protein>
    <recommendedName>
        <fullName evidence="2">F-box domain-containing protein</fullName>
    </recommendedName>
</protein>
<proteinExistence type="predicted"/>
<organism evidence="3 4">
    <name type="scientific">Eragrostis curvula</name>
    <name type="common">weeping love grass</name>
    <dbReference type="NCBI Taxonomy" id="38414"/>
    <lineage>
        <taxon>Eukaryota</taxon>
        <taxon>Viridiplantae</taxon>
        <taxon>Streptophyta</taxon>
        <taxon>Embryophyta</taxon>
        <taxon>Tracheophyta</taxon>
        <taxon>Spermatophyta</taxon>
        <taxon>Magnoliopsida</taxon>
        <taxon>Liliopsida</taxon>
        <taxon>Poales</taxon>
        <taxon>Poaceae</taxon>
        <taxon>PACMAD clade</taxon>
        <taxon>Chloridoideae</taxon>
        <taxon>Eragrostideae</taxon>
        <taxon>Eragrostidinae</taxon>
        <taxon>Eragrostis</taxon>
    </lineage>
</organism>
<sequence>MAGGGGAVLRSRTQTTGRRQHPVASLPLDILLQIAARTDPVTLVRCAVTCRDVRRRAADDPAFFRRCLRLRHAADRFVPPLLRGHIKQGREKLFLVDATAAPDDGGSPITISSHDGGEFLGWPQALASRDGLLLVRTTGPPPGRAG</sequence>
<dbReference type="Gramene" id="TVU37378">
    <property type="protein sequence ID" value="TVU37378"/>
    <property type="gene ID" value="EJB05_10689"/>
</dbReference>
<keyword evidence="4" id="KW-1185">Reference proteome</keyword>
<dbReference type="InterPro" id="IPR001810">
    <property type="entry name" value="F-box_dom"/>
</dbReference>
<evidence type="ECO:0000313" key="3">
    <source>
        <dbReference type="EMBL" id="TVU37378.1"/>
    </source>
</evidence>
<accession>A0A5J9VNJ8</accession>
<dbReference type="AlphaFoldDB" id="A0A5J9VNJ8"/>
<evidence type="ECO:0000256" key="1">
    <source>
        <dbReference type="SAM" id="MobiDB-lite"/>
    </source>
</evidence>